<dbReference type="RefSeq" id="WP_274944598.1">
    <property type="nucleotide sequence ID" value="NZ_JANWOI010000004.1"/>
</dbReference>
<evidence type="ECO:0000313" key="12">
    <source>
        <dbReference type="Proteomes" id="UP001141619"/>
    </source>
</evidence>
<evidence type="ECO:0000259" key="10">
    <source>
        <dbReference type="PROSITE" id="PS50929"/>
    </source>
</evidence>
<comment type="caution">
    <text evidence="11">The sequence shown here is derived from an EMBL/GenBank/DDBJ whole genome shotgun (WGS) entry which is preliminary data.</text>
</comment>
<dbReference type="InterPro" id="IPR011918">
    <property type="entry name" value="ABC_MsbA_ATP-bd"/>
</dbReference>
<keyword evidence="4" id="KW-0067">ATP-binding</keyword>
<dbReference type="InterPro" id="IPR011527">
    <property type="entry name" value="ABC1_TM_dom"/>
</dbReference>
<dbReference type="Gene3D" id="1.20.1560.10">
    <property type="entry name" value="ABC transporter type 1, transmembrane domain"/>
    <property type="match status" value="1"/>
</dbReference>
<dbReference type="InterPro" id="IPR039421">
    <property type="entry name" value="Type_1_exporter"/>
</dbReference>
<dbReference type="SMART" id="SM00382">
    <property type="entry name" value="AAA"/>
    <property type="match status" value="1"/>
</dbReference>
<evidence type="ECO:0000256" key="8">
    <source>
        <dbReference type="SAM" id="Phobius"/>
    </source>
</evidence>
<feature type="domain" description="ABC transporter" evidence="9">
    <location>
        <begin position="356"/>
        <end position="592"/>
    </location>
</feature>
<comment type="function">
    <text evidence="7">Part of an ABC transporter complex. Transmembrane domains (TMD) form a pore in the inner membrane and the ATP-binding domain (NBD) is responsible for energy generation.</text>
</comment>
<dbReference type="CDD" id="cd18575">
    <property type="entry name" value="ABC_6TM_bac_exporter_ABCB8_10_like"/>
    <property type="match status" value="1"/>
</dbReference>
<keyword evidence="3" id="KW-0547">Nucleotide-binding</keyword>
<dbReference type="Proteomes" id="UP001141619">
    <property type="component" value="Unassembled WGS sequence"/>
</dbReference>
<dbReference type="GO" id="GO:0005524">
    <property type="term" value="F:ATP binding"/>
    <property type="evidence" value="ECO:0007669"/>
    <property type="project" value="UniProtKB-KW"/>
</dbReference>
<dbReference type="InterPro" id="IPR003593">
    <property type="entry name" value="AAA+_ATPase"/>
</dbReference>
<feature type="transmembrane region" description="Helical" evidence="8">
    <location>
        <begin position="260"/>
        <end position="279"/>
    </location>
</feature>
<dbReference type="GO" id="GO:0005886">
    <property type="term" value="C:plasma membrane"/>
    <property type="evidence" value="ECO:0007669"/>
    <property type="project" value="UniProtKB-SubCell"/>
</dbReference>
<dbReference type="InterPro" id="IPR036640">
    <property type="entry name" value="ABC1_TM_sf"/>
</dbReference>
<dbReference type="EMBL" id="JANWOI010000004">
    <property type="protein sequence ID" value="MDA5194892.1"/>
    <property type="molecule type" value="Genomic_DNA"/>
</dbReference>
<dbReference type="GO" id="GO:0015421">
    <property type="term" value="F:ABC-type oligopeptide transporter activity"/>
    <property type="evidence" value="ECO:0007669"/>
    <property type="project" value="TreeGrafter"/>
</dbReference>
<dbReference type="FunFam" id="3.40.50.300:FF:000218">
    <property type="entry name" value="Multidrug ABC transporter ATP-binding protein"/>
    <property type="match status" value="1"/>
</dbReference>
<protein>
    <submittedName>
        <fullName evidence="11">ABC transporter transmembrane domain-containing protein</fullName>
    </submittedName>
</protein>
<evidence type="ECO:0000259" key="9">
    <source>
        <dbReference type="PROSITE" id="PS50893"/>
    </source>
</evidence>
<dbReference type="GO" id="GO:0016887">
    <property type="term" value="F:ATP hydrolysis activity"/>
    <property type="evidence" value="ECO:0007669"/>
    <property type="project" value="InterPro"/>
</dbReference>
<dbReference type="SUPFAM" id="SSF90123">
    <property type="entry name" value="ABC transporter transmembrane region"/>
    <property type="match status" value="1"/>
</dbReference>
<dbReference type="NCBIfam" id="TIGR02204">
    <property type="entry name" value="MsbA_rel"/>
    <property type="match status" value="1"/>
</dbReference>
<dbReference type="InterPro" id="IPR003439">
    <property type="entry name" value="ABC_transporter-like_ATP-bd"/>
</dbReference>
<evidence type="ECO:0000313" key="11">
    <source>
        <dbReference type="EMBL" id="MDA5194892.1"/>
    </source>
</evidence>
<dbReference type="Gene3D" id="3.40.50.300">
    <property type="entry name" value="P-loop containing nucleotide triphosphate hydrolases"/>
    <property type="match status" value="1"/>
</dbReference>
<evidence type="ECO:0000256" key="3">
    <source>
        <dbReference type="ARBA" id="ARBA00022741"/>
    </source>
</evidence>
<evidence type="ECO:0000256" key="4">
    <source>
        <dbReference type="ARBA" id="ARBA00022840"/>
    </source>
</evidence>
<dbReference type="PROSITE" id="PS50929">
    <property type="entry name" value="ABC_TM1F"/>
    <property type="match status" value="1"/>
</dbReference>
<dbReference type="Pfam" id="PF00664">
    <property type="entry name" value="ABC_membrane"/>
    <property type="match status" value="1"/>
</dbReference>
<dbReference type="PROSITE" id="PS00211">
    <property type="entry name" value="ABC_TRANSPORTER_1"/>
    <property type="match status" value="1"/>
</dbReference>
<feature type="transmembrane region" description="Helical" evidence="8">
    <location>
        <begin position="156"/>
        <end position="173"/>
    </location>
</feature>
<feature type="transmembrane region" description="Helical" evidence="8">
    <location>
        <begin position="77"/>
        <end position="99"/>
    </location>
</feature>
<dbReference type="SUPFAM" id="SSF52540">
    <property type="entry name" value="P-loop containing nucleoside triphosphate hydrolases"/>
    <property type="match status" value="1"/>
</dbReference>
<dbReference type="GO" id="GO:0090374">
    <property type="term" value="P:oligopeptide export from mitochondrion"/>
    <property type="evidence" value="ECO:0007669"/>
    <property type="project" value="TreeGrafter"/>
</dbReference>
<keyword evidence="6 8" id="KW-0472">Membrane</keyword>
<gene>
    <name evidence="11" type="ORF">NYP16_13110</name>
</gene>
<name>A0A9X3U091_9PROT</name>
<feature type="domain" description="ABC transmembrane type-1" evidence="10">
    <location>
        <begin position="39"/>
        <end position="321"/>
    </location>
</feature>
<organism evidence="11 12">
    <name type="scientific">Govanella unica</name>
    <dbReference type="NCBI Taxonomy" id="2975056"/>
    <lineage>
        <taxon>Bacteria</taxon>
        <taxon>Pseudomonadati</taxon>
        <taxon>Pseudomonadota</taxon>
        <taxon>Alphaproteobacteria</taxon>
        <taxon>Emcibacterales</taxon>
        <taxon>Govanellaceae</taxon>
        <taxon>Govanella</taxon>
    </lineage>
</organism>
<evidence type="ECO:0000256" key="5">
    <source>
        <dbReference type="ARBA" id="ARBA00022989"/>
    </source>
</evidence>
<dbReference type="PROSITE" id="PS50893">
    <property type="entry name" value="ABC_TRANSPORTER_2"/>
    <property type="match status" value="1"/>
</dbReference>
<sequence>MARRRAEIGAVVQTEPVDRNLGRLKFLWPFIAPHKLVMAGALVSLVFAAGAMLGIGQAIRRIVDQGFLSSNGEFIDIYFLALLGIVTLLAFATFGRFYLVSWLGERVVADIRTAVYGHVIKLSPEFFETAKTGEITSRLTTDTALIETVVGSSASIALRNVLMLIGGLVFLVVTSPTLTAYVLLGVPLVVVPIVLFGRKVRVLSRLSQDRVAAVGAAASEKLAAIQTVQAFAQEETERKVFARIAEDAFNTARERIRARAWLTALVILFVFGAIDFVLWKGATNVIAGKTSGGELAAFVFYAIIVAGAVGALSEVYGELQRAAGAAARIAELLATESPIKTPAAPKSLPAPSVGAIAIENVTFHYPSRPDGAALRDFSLTVKPGETVALVGPSGAGKSTVFQLLLRFYDPQSGRVLVDGLALPDLDPIALRRQIAIVPQDTVTFGASAFDNIRYGRPEASEDEVWAAARAAAAEDFIHALPEGGNSFLGERGTRLSGGQRQRIAIARAILKDSPILLLDEATSALDAENEGLVQGALEHLMEGRTTLVIAHRLATVLKADRIIVMDEGQVVAEGTHDQLSRAGGLYARLAERQFGAVTAL</sequence>
<reference evidence="11" key="2">
    <citation type="journal article" date="2023" name="Syst. Appl. Microbiol.">
        <title>Govania unica gen. nov., sp. nov., a rare biosphere bacterium that represents a novel family in the class Alphaproteobacteria.</title>
        <authorList>
            <person name="Vandamme P."/>
            <person name="Peeters C."/>
            <person name="Hettiarachchi A."/>
            <person name="Cnockaert M."/>
            <person name="Carlier A."/>
        </authorList>
    </citation>
    <scope>NUCLEOTIDE SEQUENCE</scope>
    <source>
        <strain evidence="11">LMG 31809</strain>
    </source>
</reference>
<keyword evidence="5 8" id="KW-1133">Transmembrane helix</keyword>
<evidence type="ECO:0000256" key="7">
    <source>
        <dbReference type="ARBA" id="ARBA00024725"/>
    </source>
</evidence>
<evidence type="ECO:0000256" key="2">
    <source>
        <dbReference type="ARBA" id="ARBA00022692"/>
    </source>
</evidence>
<evidence type="ECO:0000256" key="6">
    <source>
        <dbReference type="ARBA" id="ARBA00023136"/>
    </source>
</evidence>
<dbReference type="Pfam" id="PF00005">
    <property type="entry name" value="ABC_tran"/>
    <property type="match status" value="1"/>
</dbReference>
<dbReference type="InterPro" id="IPR017871">
    <property type="entry name" value="ABC_transporter-like_CS"/>
</dbReference>
<dbReference type="PANTHER" id="PTHR43394:SF1">
    <property type="entry name" value="ATP-BINDING CASSETTE SUB-FAMILY B MEMBER 10, MITOCHONDRIAL"/>
    <property type="match status" value="1"/>
</dbReference>
<keyword evidence="12" id="KW-1185">Reference proteome</keyword>
<proteinExistence type="predicted"/>
<dbReference type="InterPro" id="IPR027417">
    <property type="entry name" value="P-loop_NTPase"/>
</dbReference>
<feature type="transmembrane region" description="Helical" evidence="8">
    <location>
        <begin position="179"/>
        <end position="197"/>
    </location>
</feature>
<feature type="transmembrane region" description="Helical" evidence="8">
    <location>
        <begin position="36"/>
        <end position="57"/>
    </location>
</feature>
<accession>A0A9X3U091</accession>
<keyword evidence="2 8" id="KW-0812">Transmembrane</keyword>
<reference evidence="11" key="1">
    <citation type="submission" date="2022-08" db="EMBL/GenBank/DDBJ databases">
        <authorList>
            <person name="Vandamme P."/>
            <person name="Hettiarachchi A."/>
            <person name="Peeters C."/>
            <person name="Cnockaert M."/>
            <person name="Carlier A."/>
        </authorList>
    </citation>
    <scope>NUCLEOTIDE SEQUENCE</scope>
    <source>
        <strain evidence="11">LMG 31809</strain>
    </source>
</reference>
<evidence type="ECO:0000256" key="1">
    <source>
        <dbReference type="ARBA" id="ARBA00004651"/>
    </source>
</evidence>
<comment type="subcellular location">
    <subcellularLocation>
        <location evidence="1">Cell membrane</location>
        <topology evidence="1">Multi-pass membrane protein</topology>
    </subcellularLocation>
</comment>
<dbReference type="AlphaFoldDB" id="A0A9X3U091"/>
<feature type="transmembrane region" description="Helical" evidence="8">
    <location>
        <begin position="295"/>
        <end position="312"/>
    </location>
</feature>
<dbReference type="PANTHER" id="PTHR43394">
    <property type="entry name" value="ATP-DEPENDENT PERMEASE MDL1, MITOCHONDRIAL"/>
    <property type="match status" value="1"/>
</dbReference>